<dbReference type="SUPFAM" id="SSF46689">
    <property type="entry name" value="Homeodomain-like"/>
    <property type="match status" value="1"/>
</dbReference>
<gene>
    <name evidence="6" type="ORF">ATO12_03355</name>
</gene>
<dbReference type="Pfam" id="PF12833">
    <property type="entry name" value="HTH_18"/>
    <property type="match status" value="1"/>
</dbReference>
<dbReference type="InterPro" id="IPR018060">
    <property type="entry name" value="HTH_AraC"/>
</dbReference>
<feature type="transmembrane region" description="Helical" evidence="4">
    <location>
        <begin position="37"/>
        <end position="56"/>
    </location>
</feature>
<feature type="transmembrane region" description="Helical" evidence="4">
    <location>
        <begin position="92"/>
        <end position="113"/>
    </location>
</feature>
<feature type="transmembrane region" description="Helical" evidence="4">
    <location>
        <begin position="125"/>
        <end position="147"/>
    </location>
</feature>
<evidence type="ECO:0000256" key="4">
    <source>
        <dbReference type="SAM" id="Phobius"/>
    </source>
</evidence>
<organism evidence="6 7">
    <name type="scientific">Aquimarina atlantica</name>
    <dbReference type="NCBI Taxonomy" id="1317122"/>
    <lineage>
        <taxon>Bacteria</taxon>
        <taxon>Pseudomonadati</taxon>
        <taxon>Bacteroidota</taxon>
        <taxon>Flavobacteriia</taxon>
        <taxon>Flavobacteriales</taxon>
        <taxon>Flavobacteriaceae</taxon>
        <taxon>Aquimarina</taxon>
    </lineage>
</organism>
<feature type="transmembrane region" description="Helical" evidence="4">
    <location>
        <begin position="6"/>
        <end position="25"/>
    </location>
</feature>
<dbReference type="GO" id="GO:0003700">
    <property type="term" value="F:DNA-binding transcription factor activity"/>
    <property type="evidence" value="ECO:0007669"/>
    <property type="project" value="InterPro"/>
</dbReference>
<keyword evidence="2" id="KW-0238">DNA-binding</keyword>
<evidence type="ECO:0000259" key="5">
    <source>
        <dbReference type="PROSITE" id="PS01124"/>
    </source>
</evidence>
<evidence type="ECO:0000256" key="1">
    <source>
        <dbReference type="ARBA" id="ARBA00023015"/>
    </source>
</evidence>
<dbReference type="InterPro" id="IPR020449">
    <property type="entry name" value="Tscrpt_reg_AraC-type_HTH"/>
</dbReference>
<evidence type="ECO:0000313" key="6">
    <source>
        <dbReference type="EMBL" id="EZH75839.1"/>
    </source>
</evidence>
<dbReference type="eggNOG" id="COG2207">
    <property type="taxonomic scope" value="Bacteria"/>
</dbReference>
<keyword evidence="4" id="KW-0472">Membrane</keyword>
<dbReference type="OrthoDB" id="5492415at2"/>
<dbReference type="InterPro" id="IPR009057">
    <property type="entry name" value="Homeodomain-like_sf"/>
</dbReference>
<feature type="domain" description="HTH araC/xylS-type" evidence="5">
    <location>
        <begin position="241"/>
        <end position="349"/>
    </location>
</feature>
<dbReference type="PROSITE" id="PS01124">
    <property type="entry name" value="HTH_ARAC_FAMILY_2"/>
    <property type="match status" value="1"/>
</dbReference>
<name>A0A023C0V6_9FLAO</name>
<dbReference type="AlphaFoldDB" id="A0A023C0V6"/>
<dbReference type="PANTHER" id="PTHR43280:SF29">
    <property type="entry name" value="ARAC-FAMILY TRANSCRIPTIONAL REGULATOR"/>
    <property type="match status" value="1"/>
</dbReference>
<dbReference type="PANTHER" id="PTHR43280">
    <property type="entry name" value="ARAC-FAMILY TRANSCRIPTIONAL REGULATOR"/>
    <property type="match status" value="1"/>
</dbReference>
<dbReference type="GO" id="GO:0043565">
    <property type="term" value="F:sequence-specific DNA binding"/>
    <property type="evidence" value="ECO:0007669"/>
    <property type="project" value="InterPro"/>
</dbReference>
<reference evidence="6 7" key="1">
    <citation type="submission" date="2014-04" db="EMBL/GenBank/DDBJ databases">
        <title>Aquimarina sp. 22II-S11-z7 Genome Sequencing.</title>
        <authorList>
            <person name="Lai Q."/>
        </authorList>
    </citation>
    <scope>NUCLEOTIDE SEQUENCE [LARGE SCALE GENOMIC DNA]</scope>
    <source>
        <strain evidence="6 7">22II-S11-z7</strain>
    </source>
</reference>
<accession>A0A023C0V6</accession>
<dbReference type="PRINTS" id="PR00032">
    <property type="entry name" value="HTHARAC"/>
</dbReference>
<protein>
    <recommendedName>
        <fullName evidence="5">HTH araC/xylS-type domain-containing protein</fullName>
    </recommendedName>
</protein>
<evidence type="ECO:0000256" key="3">
    <source>
        <dbReference type="ARBA" id="ARBA00023163"/>
    </source>
</evidence>
<dbReference type="EMBL" id="AQRA01000001">
    <property type="protein sequence ID" value="EZH75839.1"/>
    <property type="molecule type" value="Genomic_DNA"/>
</dbReference>
<sequence>MKIIDYLFLISGLQTLVITVVLLFYRSKKVHINRYLGLFFVTLCVEMAIYFVFKYVKHPAVYYHPLRFNLLSMSFLFFYAVETTGIYIKRKFYYYIPAILEFLFLSVFFLLVLQNPEMHTTLKAMHFGKIMNIVGGIYIVTMSVMIIKINNKHKKQLPYYYEVTKNKSLNWLTVFCIICILFNLSGNSLNLFISEKSYRYLMNTILLLSLYYVTIASLVQINIINMISPKVEEKETKAELENVVRVIEEYMIETKAYLNPSITLKTFAKEVKLPERLISKAINKIEHKNFNNYINYYRIEEFKQLLSMDRHKKFSISAIANEVGFNSRASFYKNFKDIVGVSPSSYAKNVDD</sequence>
<evidence type="ECO:0000313" key="7">
    <source>
        <dbReference type="Proteomes" id="UP000023541"/>
    </source>
</evidence>
<keyword evidence="3" id="KW-0804">Transcription</keyword>
<feature type="transmembrane region" description="Helical" evidence="4">
    <location>
        <begin position="62"/>
        <end position="80"/>
    </location>
</feature>
<keyword evidence="1" id="KW-0805">Transcription regulation</keyword>
<dbReference type="RefSeq" id="WP_034238597.1">
    <property type="nucleotide sequence ID" value="NZ_AQRA01000001.1"/>
</dbReference>
<keyword evidence="4" id="KW-1133">Transmembrane helix</keyword>
<dbReference type="SMART" id="SM00342">
    <property type="entry name" value="HTH_ARAC"/>
    <property type="match status" value="1"/>
</dbReference>
<dbReference type="STRING" id="1317122.ATO12_03355"/>
<feature type="transmembrane region" description="Helical" evidence="4">
    <location>
        <begin position="205"/>
        <end position="227"/>
    </location>
</feature>
<dbReference type="Gene3D" id="1.10.10.60">
    <property type="entry name" value="Homeodomain-like"/>
    <property type="match status" value="1"/>
</dbReference>
<proteinExistence type="predicted"/>
<comment type="caution">
    <text evidence="6">The sequence shown here is derived from an EMBL/GenBank/DDBJ whole genome shotgun (WGS) entry which is preliminary data.</text>
</comment>
<keyword evidence="7" id="KW-1185">Reference proteome</keyword>
<evidence type="ECO:0000256" key="2">
    <source>
        <dbReference type="ARBA" id="ARBA00023125"/>
    </source>
</evidence>
<keyword evidence="4" id="KW-0812">Transmembrane</keyword>
<dbReference type="Proteomes" id="UP000023541">
    <property type="component" value="Unassembled WGS sequence"/>
</dbReference>
<feature type="transmembrane region" description="Helical" evidence="4">
    <location>
        <begin position="168"/>
        <end position="185"/>
    </location>
</feature>